<evidence type="ECO:0000313" key="11">
    <source>
        <dbReference type="EMBL" id="AXY26442.1"/>
    </source>
</evidence>
<keyword evidence="4" id="KW-0963">Cytoplasm</keyword>
<dbReference type="Pfam" id="PF02367">
    <property type="entry name" value="TsaE"/>
    <property type="match status" value="1"/>
</dbReference>
<dbReference type="Proteomes" id="UP000263232">
    <property type="component" value="Chromosome"/>
</dbReference>
<accession>A0A347WMY5</accession>
<evidence type="ECO:0000256" key="1">
    <source>
        <dbReference type="ARBA" id="ARBA00004496"/>
    </source>
</evidence>
<keyword evidence="8" id="KW-0067">ATP-binding</keyword>
<dbReference type="SUPFAM" id="SSF52540">
    <property type="entry name" value="P-loop containing nucleoside triphosphate hydrolases"/>
    <property type="match status" value="1"/>
</dbReference>
<keyword evidence="9" id="KW-0460">Magnesium</keyword>
<comment type="similarity">
    <text evidence="2">Belongs to the TsaE family.</text>
</comment>
<evidence type="ECO:0000256" key="5">
    <source>
        <dbReference type="ARBA" id="ARBA00022694"/>
    </source>
</evidence>
<evidence type="ECO:0000256" key="8">
    <source>
        <dbReference type="ARBA" id="ARBA00022840"/>
    </source>
</evidence>
<dbReference type="InterPro" id="IPR027417">
    <property type="entry name" value="P-loop_NTPase"/>
</dbReference>
<dbReference type="OrthoDB" id="9815896at2"/>
<evidence type="ECO:0000256" key="3">
    <source>
        <dbReference type="ARBA" id="ARBA00019010"/>
    </source>
</evidence>
<evidence type="ECO:0000256" key="10">
    <source>
        <dbReference type="ARBA" id="ARBA00032441"/>
    </source>
</evidence>
<evidence type="ECO:0000256" key="9">
    <source>
        <dbReference type="ARBA" id="ARBA00022842"/>
    </source>
</evidence>
<evidence type="ECO:0000256" key="2">
    <source>
        <dbReference type="ARBA" id="ARBA00007599"/>
    </source>
</evidence>
<reference evidence="11 12" key="1">
    <citation type="submission" date="2017-09" db="EMBL/GenBank/DDBJ databases">
        <title>Complete genome sequence of Oxytococcus suis strain ZY16052.</title>
        <authorList>
            <person name="Li F."/>
        </authorList>
    </citation>
    <scope>NUCLEOTIDE SEQUENCE [LARGE SCALE GENOMIC DNA]</scope>
    <source>
        <strain evidence="11 12">ZY16052</strain>
    </source>
</reference>
<dbReference type="AlphaFoldDB" id="A0A347WMY5"/>
<dbReference type="PANTHER" id="PTHR33540:SF2">
    <property type="entry name" value="TRNA THREONYLCARBAMOYLADENOSINE BIOSYNTHESIS PROTEIN TSAE"/>
    <property type="match status" value="1"/>
</dbReference>
<dbReference type="GO" id="GO:0016740">
    <property type="term" value="F:transferase activity"/>
    <property type="evidence" value="ECO:0007669"/>
    <property type="project" value="UniProtKB-KW"/>
</dbReference>
<evidence type="ECO:0000256" key="6">
    <source>
        <dbReference type="ARBA" id="ARBA00022723"/>
    </source>
</evidence>
<keyword evidence="11" id="KW-0808">Transferase</keyword>
<dbReference type="PANTHER" id="PTHR33540">
    <property type="entry name" value="TRNA THREONYLCARBAMOYLADENOSINE BIOSYNTHESIS PROTEIN TSAE"/>
    <property type="match status" value="1"/>
</dbReference>
<name>A0A347WMY5_9LACT</name>
<dbReference type="NCBIfam" id="TIGR00150">
    <property type="entry name" value="T6A_YjeE"/>
    <property type="match status" value="1"/>
</dbReference>
<proteinExistence type="inferred from homology"/>
<evidence type="ECO:0000256" key="7">
    <source>
        <dbReference type="ARBA" id="ARBA00022741"/>
    </source>
</evidence>
<dbReference type="GO" id="GO:0005737">
    <property type="term" value="C:cytoplasm"/>
    <property type="evidence" value="ECO:0007669"/>
    <property type="project" value="UniProtKB-SubCell"/>
</dbReference>
<protein>
    <recommendedName>
        <fullName evidence="3">tRNA threonylcarbamoyladenosine biosynthesis protein TsaE</fullName>
    </recommendedName>
    <alternativeName>
        <fullName evidence="10">t(6)A37 threonylcarbamoyladenosine biosynthesis protein TsaE</fullName>
    </alternativeName>
</protein>
<evidence type="ECO:0000256" key="4">
    <source>
        <dbReference type="ARBA" id="ARBA00022490"/>
    </source>
</evidence>
<keyword evidence="5" id="KW-0819">tRNA processing</keyword>
<keyword evidence="12" id="KW-1185">Reference proteome</keyword>
<dbReference type="GO" id="GO:0005524">
    <property type="term" value="F:ATP binding"/>
    <property type="evidence" value="ECO:0007669"/>
    <property type="project" value="UniProtKB-KW"/>
</dbReference>
<organism evidence="11 12">
    <name type="scientific">Suicoccus acidiformans</name>
    <dbReference type="NCBI Taxonomy" id="2036206"/>
    <lineage>
        <taxon>Bacteria</taxon>
        <taxon>Bacillati</taxon>
        <taxon>Bacillota</taxon>
        <taxon>Bacilli</taxon>
        <taxon>Lactobacillales</taxon>
        <taxon>Aerococcaceae</taxon>
        <taxon>Suicoccus</taxon>
    </lineage>
</organism>
<dbReference type="EMBL" id="CP023434">
    <property type="protein sequence ID" value="AXY26442.1"/>
    <property type="molecule type" value="Genomic_DNA"/>
</dbReference>
<keyword evidence="7" id="KW-0547">Nucleotide-binding</keyword>
<dbReference type="InterPro" id="IPR003442">
    <property type="entry name" value="T6A_TsaE"/>
</dbReference>
<dbReference type="GO" id="GO:0002949">
    <property type="term" value="P:tRNA threonylcarbamoyladenosine modification"/>
    <property type="evidence" value="ECO:0007669"/>
    <property type="project" value="InterPro"/>
</dbReference>
<sequence length="166" mass="18414">MRSGMMREWMSESVEETQRMATELAGIIPPGTVVTLEGALGSGKTAFAQGFGRALGVKRAIKSPTYTIIKEYPAEDGKSFVHMDAYRLEEGGADSVDLPSFLTDDRYILIEWARFIEEELPDAWLALGLSVVSENQRMIRAEVVGESSALEGVLEKWARAVERVRE</sequence>
<comment type="subcellular location">
    <subcellularLocation>
        <location evidence="1">Cytoplasm</location>
    </subcellularLocation>
</comment>
<gene>
    <name evidence="11" type="ORF">CL176_10805</name>
</gene>
<dbReference type="GO" id="GO:0046872">
    <property type="term" value="F:metal ion binding"/>
    <property type="evidence" value="ECO:0007669"/>
    <property type="project" value="UniProtKB-KW"/>
</dbReference>
<keyword evidence="6" id="KW-0479">Metal-binding</keyword>
<evidence type="ECO:0000313" key="12">
    <source>
        <dbReference type="Proteomes" id="UP000263232"/>
    </source>
</evidence>
<dbReference type="Gene3D" id="3.40.50.300">
    <property type="entry name" value="P-loop containing nucleotide triphosphate hydrolases"/>
    <property type="match status" value="1"/>
</dbReference>
<dbReference type="KEGG" id="abae:CL176_10805"/>